<comment type="caution">
    <text evidence="3">The sequence shown here is derived from an EMBL/GenBank/DDBJ whole genome shotgun (WGS) entry which is preliminary data.</text>
</comment>
<dbReference type="Pfam" id="PF02141">
    <property type="entry name" value="DENN"/>
    <property type="match status" value="1"/>
</dbReference>
<dbReference type="InterPro" id="IPR037516">
    <property type="entry name" value="Tripartite_DENN"/>
</dbReference>
<feature type="compositionally biased region" description="Polar residues" evidence="1">
    <location>
        <begin position="1"/>
        <end position="29"/>
    </location>
</feature>
<feature type="compositionally biased region" description="Low complexity" evidence="1">
    <location>
        <begin position="650"/>
        <end position="659"/>
    </location>
</feature>
<dbReference type="AlphaFoldDB" id="A0AAW1QDK2"/>
<feature type="region of interest" description="Disordered" evidence="1">
    <location>
        <begin position="741"/>
        <end position="798"/>
    </location>
</feature>
<sequence>MEVDSSNPSSSTEGSRAPRLSNSTDSQKNPHGLLPFFVDGNPIKSGRKTLRSAFSGAFFKGGRSGGKWFNPEDFTAQKREWARQFGGKDKVIGWPAKCFEHFLVVGLPPTADVNSAVADAITAHSAKQVGADIDVLPESKPDSQHRGHIKGRPLQPQVLYKYPPDKPVISDVAAFCFPHGVQPMLLERTPSMSSLNQLIYSQRFQQSDDSSFIFLLKVADNLPLYGVCCYMEEMVHRPPALLNDLFPDHNAPLSRYLISAPRCYCFLTHYPFFPLHFKVLHMLMGLERLERITAFIDEAAEAGIGDMAAPDPQDSEDSYQDASESKPQLLSQRSGQLPQKISVEQQMELTEQLSSRLSRRVATSAAPNGMASPASGRLPKGAPARPGLPSHGSYTNLAADPGAQSLLNLDQGYDEEWGTFGTRPSRPSTSDTSSLPGESPHQPRSSGTRPSKSEASSIREGSPYPPDADGASPAAFGDLPRTHPHLFRDTRSSGELPDAELRDPQQSRSQHRWQPQPNDGSEPNSGLASPFAEPHAQHASLPGQDGFQQSSSYRRTGSTDALPLLPYAPSGLPPAGRRRTTREAHLALGESPPSLSHADSGMNPDRHPSHPNLIAAQRQSSAVLKRASERLRKVMEAQSEGSAGPQQIIASSALSSAPAFHTRSLPPPSPPQASGAGVLPVGTVGPPVRRHTRTHSGNIPKLNTPPSTYAGRNPFSEPDPSVQPSAASDASISSFYTAVEDGVESGGPSFVDRSQRDANRSGGPFAGDRAPHTQRPSVLGAGADRSAQSPLPPIATGNSRFAHHAQVNGRVGETVYPEAGTTEPISPTSRRRGMRSMSLRGSSHRNLAKVASTGELARICDPANAMQVLQAYWEAPVPQPGEEFEFNPDASLQPIHYRRSKLHDASPLEYVHRAAIVAAESEAADGLRVWTVANLCRSLSLENILTLLTGALLERQMVVFCPNLGVLSVTTLALIPLLRPFAWQSLLLPILPASMLAFLEAPVPFILGVQYKTGEVASRCGDLIRVNVYKDKVKNASLPPLPNDRALVAALTKDYSMLATMGEEKARNRPIYSVTDSQRGAAERLLRTVQNYLGGLCDGIKQHAITDVQTSDRVSVLFKDSFLDSFANKDKPFMRQFLETQMFSVYSDSVIN</sequence>
<protein>
    <recommendedName>
        <fullName evidence="2">UDENN domain-containing protein</fullName>
    </recommendedName>
</protein>
<evidence type="ECO:0000313" key="3">
    <source>
        <dbReference type="EMBL" id="KAK9819430.1"/>
    </source>
</evidence>
<gene>
    <name evidence="3" type="ORF">WJX74_002869</name>
</gene>
<feature type="compositionally biased region" description="Polar residues" evidence="1">
    <location>
        <begin position="442"/>
        <end position="456"/>
    </location>
</feature>
<feature type="domain" description="UDENN" evidence="2">
    <location>
        <begin position="758"/>
        <end position="1152"/>
    </location>
</feature>
<dbReference type="SMART" id="SM00800">
    <property type="entry name" value="uDENN"/>
    <property type="match status" value="1"/>
</dbReference>
<dbReference type="Gene3D" id="3.40.50.11500">
    <property type="match status" value="1"/>
</dbReference>
<proteinExistence type="predicted"/>
<feature type="region of interest" description="Disordered" evidence="1">
    <location>
        <begin position="415"/>
        <end position="729"/>
    </location>
</feature>
<feature type="region of interest" description="Disordered" evidence="1">
    <location>
        <begin position="305"/>
        <end position="337"/>
    </location>
</feature>
<accession>A0AAW1QDK2</accession>
<feature type="compositionally biased region" description="Basic and acidic residues" evidence="1">
    <location>
        <begin position="626"/>
        <end position="635"/>
    </location>
</feature>
<feature type="region of interest" description="Disordered" evidence="1">
    <location>
        <begin position="350"/>
        <end position="399"/>
    </location>
</feature>
<keyword evidence="4" id="KW-1185">Reference proteome</keyword>
<feature type="compositionally biased region" description="Low complexity" evidence="1">
    <location>
        <begin position="675"/>
        <end position="687"/>
    </location>
</feature>
<dbReference type="PROSITE" id="PS50211">
    <property type="entry name" value="DENN"/>
    <property type="match status" value="1"/>
</dbReference>
<feature type="compositionally biased region" description="Polar residues" evidence="1">
    <location>
        <begin position="320"/>
        <end position="337"/>
    </location>
</feature>
<organism evidence="3 4">
    <name type="scientific">Apatococcus lobatus</name>
    <dbReference type="NCBI Taxonomy" id="904363"/>
    <lineage>
        <taxon>Eukaryota</taxon>
        <taxon>Viridiplantae</taxon>
        <taxon>Chlorophyta</taxon>
        <taxon>core chlorophytes</taxon>
        <taxon>Trebouxiophyceae</taxon>
        <taxon>Chlorellales</taxon>
        <taxon>Chlorellaceae</taxon>
        <taxon>Apatococcus</taxon>
    </lineage>
</organism>
<feature type="region of interest" description="Disordered" evidence="1">
    <location>
        <begin position="811"/>
        <end position="846"/>
    </location>
</feature>
<name>A0AAW1QDK2_9CHLO</name>
<dbReference type="EMBL" id="JALJOS010000047">
    <property type="protein sequence ID" value="KAK9819430.1"/>
    <property type="molecule type" value="Genomic_DNA"/>
</dbReference>
<dbReference type="Pfam" id="PF03456">
    <property type="entry name" value="uDENN"/>
    <property type="match status" value="1"/>
</dbReference>
<dbReference type="Proteomes" id="UP001438707">
    <property type="component" value="Unassembled WGS sequence"/>
</dbReference>
<feature type="compositionally biased region" description="Polar residues" evidence="1">
    <location>
        <begin position="546"/>
        <end position="559"/>
    </location>
</feature>
<evidence type="ECO:0000259" key="2">
    <source>
        <dbReference type="PROSITE" id="PS50211"/>
    </source>
</evidence>
<evidence type="ECO:0000313" key="4">
    <source>
        <dbReference type="Proteomes" id="UP001438707"/>
    </source>
</evidence>
<dbReference type="InterPro" id="IPR051942">
    <property type="entry name" value="DENN_domain_containing_2"/>
</dbReference>
<dbReference type="SMART" id="SM00799">
    <property type="entry name" value="DENN"/>
    <property type="match status" value="1"/>
</dbReference>
<dbReference type="InterPro" id="IPR001194">
    <property type="entry name" value="cDENN_dom"/>
</dbReference>
<dbReference type="InterPro" id="IPR005113">
    <property type="entry name" value="uDENN_dom"/>
</dbReference>
<dbReference type="Gene3D" id="3.30.450.200">
    <property type="match status" value="1"/>
</dbReference>
<feature type="region of interest" description="Disordered" evidence="1">
    <location>
        <begin position="1"/>
        <end position="37"/>
    </location>
</feature>
<feature type="compositionally biased region" description="Low complexity" evidence="1">
    <location>
        <begin position="422"/>
        <end position="434"/>
    </location>
</feature>
<feature type="compositionally biased region" description="Polar residues" evidence="1">
    <location>
        <begin position="506"/>
        <end position="527"/>
    </location>
</feature>
<dbReference type="InterPro" id="IPR043153">
    <property type="entry name" value="DENN_C"/>
</dbReference>
<evidence type="ECO:0000256" key="1">
    <source>
        <dbReference type="SAM" id="MobiDB-lite"/>
    </source>
</evidence>
<feature type="compositionally biased region" description="Polar residues" evidence="1">
    <location>
        <begin position="639"/>
        <end position="649"/>
    </location>
</feature>
<dbReference type="PANTHER" id="PTHR15288">
    <property type="entry name" value="DENN DOMAIN-CONTAINING PROTEIN 2"/>
    <property type="match status" value="1"/>
</dbReference>
<dbReference type="PANTHER" id="PTHR15288:SF0">
    <property type="entry name" value="UDENN DOMAIN-CONTAINING PROTEIN"/>
    <property type="match status" value="1"/>
</dbReference>
<reference evidence="3 4" key="1">
    <citation type="journal article" date="2024" name="Nat. Commun.">
        <title>Phylogenomics reveals the evolutionary origins of lichenization in chlorophyte algae.</title>
        <authorList>
            <person name="Puginier C."/>
            <person name="Libourel C."/>
            <person name="Otte J."/>
            <person name="Skaloud P."/>
            <person name="Haon M."/>
            <person name="Grisel S."/>
            <person name="Petersen M."/>
            <person name="Berrin J.G."/>
            <person name="Delaux P.M."/>
            <person name="Dal Grande F."/>
            <person name="Keller J."/>
        </authorList>
    </citation>
    <scope>NUCLEOTIDE SEQUENCE [LARGE SCALE GENOMIC DNA]</scope>
    <source>
        <strain evidence="3 4">SAG 2145</strain>
    </source>
</reference>